<dbReference type="Proteomes" id="UP000001937">
    <property type="component" value="Chromosome"/>
</dbReference>
<protein>
    <submittedName>
        <fullName evidence="8">Major facilitator superfamily MFS_1</fullName>
    </submittedName>
</protein>
<dbReference type="GO" id="GO:0005886">
    <property type="term" value="C:plasma membrane"/>
    <property type="evidence" value="ECO:0007669"/>
    <property type="project" value="UniProtKB-SubCell"/>
</dbReference>
<evidence type="ECO:0000256" key="7">
    <source>
        <dbReference type="SAM" id="Phobius"/>
    </source>
</evidence>
<evidence type="ECO:0000256" key="1">
    <source>
        <dbReference type="ARBA" id="ARBA00004651"/>
    </source>
</evidence>
<feature type="transmembrane region" description="Helical" evidence="7">
    <location>
        <begin position="20"/>
        <end position="40"/>
    </location>
</feature>
<feature type="transmembrane region" description="Helical" evidence="7">
    <location>
        <begin position="243"/>
        <end position="261"/>
    </location>
</feature>
<keyword evidence="3 7" id="KW-0812">Transmembrane</keyword>
<dbReference type="STRING" id="106370.Francci3_4238"/>
<reference evidence="8 9" key="1">
    <citation type="journal article" date="2007" name="Genome Res.">
        <title>Genome characteristics of facultatively symbiotic Frankia sp. strains reflect host range and host plant biogeography.</title>
        <authorList>
            <person name="Normand P."/>
            <person name="Lapierre P."/>
            <person name="Tisa L.S."/>
            <person name="Gogarten J.P."/>
            <person name="Alloisio N."/>
            <person name="Bagnarol E."/>
            <person name="Bassi C.A."/>
            <person name="Berry A.M."/>
            <person name="Bickhart D.M."/>
            <person name="Choisne N."/>
            <person name="Couloux A."/>
            <person name="Cournoyer B."/>
            <person name="Cruveiller S."/>
            <person name="Daubin V."/>
            <person name="Demange N."/>
            <person name="Francino M.P."/>
            <person name="Goltsman E."/>
            <person name="Huang Y."/>
            <person name="Kopp O.R."/>
            <person name="Labarre L."/>
            <person name="Lapidus A."/>
            <person name="Lavire C."/>
            <person name="Marechal J."/>
            <person name="Martinez M."/>
            <person name="Mastronunzio J.E."/>
            <person name="Mullin B.C."/>
            <person name="Niemann J."/>
            <person name="Pujic P."/>
            <person name="Rawnsley T."/>
            <person name="Rouy Z."/>
            <person name="Schenowitz C."/>
            <person name="Sellstedt A."/>
            <person name="Tavares F."/>
            <person name="Tomkins J.P."/>
            <person name="Vallenet D."/>
            <person name="Valverde C."/>
            <person name="Wall L.G."/>
            <person name="Wang Y."/>
            <person name="Medigue C."/>
            <person name="Benson D.R."/>
        </authorList>
    </citation>
    <scope>NUCLEOTIDE SEQUENCE [LARGE SCALE GENOMIC DNA]</scope>
    <source>
        <strain evidence="9">DSM 45818 / CECT 9043 / CcI3</strain>
    </source>
</reference>
<dbReference type="HOGENOM" id="CLU_034180_13_4_11"/>
<evidence type="ECO:0000256" key="3">
    <source>
        <dbReference type="ARBA" id="ARBA00022692"/>
    </source>
</evidence>
<feature type="transmembrane region" description="Helical" evidence="7">
    <location>
        <begin position="363"/>
        <end position="383"/>
    </location>
</feature>
<dbReference type="eggNOG" id="COG2814">
    <property type="taxonomic scope" value="Bacteria"/>
</dbReference>
<feature type="transmembrane region" description="Helical" evidence="7">
    <location>
        <begin position="134"/>
        <end position="159"/>
    </location>
</feature>
<evidence type="ECO:0000256" key="4">
    <source>
        <dbReference type="ARBA" id="ARBA00022989"/>
    </source>
</evidence>
<dbReference type="GO" id="GO:0022857">
    <property type="term" value="F:transmembrane transporter activity"/>
    <property type="evidence" value="ECO:0007669"/>
    <property type="project" value="InterPro"/>
</dbReference>
<dbReference type="InterPro" id="IPR011701">
    <property type="entry name" value="MFS"/>
</dbReference>
<evidence type="ECO:0000313" key="9">
    <source>
        <dbReference type="Proteomes" id="UP000001937"/>
    </source>
</evidence>
<dbReference type="Gene3D" id="1.20.1250.20">
    <property type="entry name" value="MFS general substrate transporter like domains"/>
    <property type="match status" value="1"/>
</dbReference>
<evidence type="ECO:0000256" key="2">
    <source>
        <dbReference type="ARBA" id="ARBA00022475"/>
    </source>
</evidence>
<evidence type="ECO:0000313" key="8">
    <source>
        <dbReference type="EMBL" id="ABD13584.1"/>
    </source>
</evidence>
<keyword evidence="5 7" id="KW-0472">Membrane</keyword>
<feature type="transmembrane region" description="Helical" evidence="7">
    <location>
        <begin position="268"/>
        <end position="288"/>
    </location>
</feature>
<feature type="transmembrane region" description="Helical" evidence="7">
    <location>
        <begin position="109"/>
        <end position="128"/>
    </location>
</feature>
<gene>
    <name evidence="8" type="ordered locus">Francci3_4238</name>
</gene>
<organism evidence="8 9">
    <name type="scientific">Frankia casuarinae (strain DSM 45818 / CECT 9043 / HFP020203 / CcI3)</name>
    <dbReference type="NCBI Taxonomy" id="106370"/>
    <lineage>
        <taxon>Bacteria</taxon>
        <taxon>Bacillati</taxon>
        <taxon>Actinomycetota</taxon>
        <taxon>Actinomycetes</taxon>
        <taxon>Frankiales</taxon>
        <taxon>Frankiaceae</taxon>
        <taxon>Frankia</taxon>
    </lineage>
</organism>
<dbReference type="AlphaFoldDB" id="Q2J558"/>
<dbReference type="KEGG" id="fra:Francci3_4238"/>
<dbReference type="PANTHER" id="PTHR23513:SF6">
    <property type="entry name" value="MAJOR FACILITATOR SUPERFAMILY ASSOCIATED DOMAIN-CONTAINING PROTEIN"/>
    <property type="match status" value="1"/>
</dbReference>
<dbReference type="PANTHER" id="PTHR23513">
    <property type="entry name" value="INTEGRAL MEMBRANE EFFLUX PROTEIN-RELATED"/>
    <property type="match status" value="1"/>
</dbReference>
<keyword evidence="9" id="KW-1185">Reference proteome</keyword>
<dbReference type="Pfam" id="PF07690">
    <property type="entry name" value="MFS_1"/>
    <property type="match status" value="1"/>
</dbReference>
<name>Q2J558_FRACC</name>
<keyword evidence="4 7" id="KW-1133">Transmembrane helix</keyword>
<proteinExistence type="predicted"/>
<dbReference type="InterPro" id="IPR036259">
    <property type="entry name" value="MFS_trans_sf"/>
</dbReference>
<dbReference type="SUPFAM" id="SSF103473">
    <property type="entry name" value="MFS general substrate transporter"/>
    <property type="match status" value="1"/>
</dbReference>
<dbReference type="CDD" id="cd06173">
    <property type="entry name" value="MFS_MefA_like"/>
    <property type="match status" value="1"/>
</dbReference>
<feature type="region of interest" description="Disordered" evidence="6">
    <location>
        <begin position="397"/>
        <end position="420"/>
    </location>
</feature>
<dbReference type="EMBL" id="CP000249">
    <property type="protein sequence ID" value="ABD13584.1"/>
    <property type="molecule type" value="Genomic_DNA"/>
</dbReference>
<sequence length="420" mass="42405">MTLVALPVLLFQRTGSGTLAGVLVGLEAVPYLVLGLPAGALVDRWDHRRTMVVTSCLSGLTMASIPVANWAGVLTTPHLLISAVLVASVFVFFDAASFGAVPAIVGRDAVAAATGAMVSVSTVVNLVGPAVGGVAAATVGAASVLALDALSYLVGAILLSRARWAVPAAADRSRADRSGPAGSRVSRTRRDIAEGLGYIRGHRLIRTLTLLGAGSSLSGGAVTGLVVVVAVRQFGLPDDDPRIGLLYVAAALGTLIVSQLLSRVHRHVPTGTITLGALGASTLALIGWSLNTAWLPGMGILLLWQASTSLVILNGIVVRQAVTPLRLQARVNTTARMIAWGGTPLGAVLAGILADAWGTRAALLTASAGVGLALVAGLMAGLGHTGRLQDLIRADEAPANPPQAGPGGPDAAVRAVTAAE</sequence>
<feature type="transmembrane region" description="Helical" evidence="7">
    <location>
        <begin position="294"/>
        <end position="317"/>
    </location>
</feature>
<feature type="transmembrane region" description="Helical" evidence="7">
    <location>
        <begin position="208"/>
        <end position="231"/>
    </location>
</feature>
<keyword evidence="2" id="KW-1003">Cell membrane</keyword>
<feature type="transmembrane region" description="Helical" evidence="7">
    <location>
        <begin position="52"/>
        <end position="73"/>
    </location>
</feature>
<evidence type="ECO:0000256" key="5">
    <source>
        <dbReference type="ARBA" id="ARBA00023136"/>
    </source>
</evidence>
<comment type="subcellular location">
    <subcellularLocation>
        <location evidence="1">Cell membrane</location>
        <topology evidence="1">Multi-pass membrane protein</topology>
    </subcellularLocation>
</comment>
<feature type="transmembrane region" description="Helical" evidence="7">
    <location>
        <begin position="79"/>
        <end position="102"/>
    </location>
</feature>
<accession>Q2J558</accession>
<evidence type="ECO:0000256" key="6">
    <source>
        <dbReference type="SAM" id="MobiDB-lite"/>
    </source>
</evidence>
<feature type="transmembrane region" description="Helical" evidence="7">
    <location>
        <begin position="338"/>
        <end position="357"/>
    </location>
</feature>